<dbReference type="AlphaFoldDB" id="A0A835UPP2"/>
<proteinExistence type="predicted"/>
<comment type="caution">
    <text evidence="1">The sequence shown here is derived from an EMBL/GenBank/DDBJ whole genome shotgun (WGS) entry which is preliminary data.</text>
</comment>
<protein>
    <submittedName>
        <fullName evidence="1">Uncharacterized protein</fullName>
    </submittedName>
</protein>
<evidence type="ECO:0000313" key="1">
    <source>
        <dbReference type="EMBL" id="KAG0471039.1"/>
    </source>
</evidence>
<evidence type="ECO:0000313" key="2">
    <source>
        <dbReference type="Proteomes" id="UP000639772"/>
    </source>
</evidence>
<accession>A0A835UPP2</accession>
<organism evidence="1 2">
    <name type="scientific">Vanilla planifolia</name>
    <name type="common">Vanilla</name>
    <dbReference type="NCBI Taxonomy" id="51239"/>
    <lineage>
        <taxon>Eukaryota</taxon>
        <taxon>Viridiplantae</taxon>
        <taxon>Streptophyta</taxon>
        <taxon>Embryophyta</taxon>
        <taxon>Tracheophyta</taxon>
        <taxon>Spermatophyta</taxon>
        <taxon>Magnoliopsida</taxon>
        <taxon>Liliopsida</taxon>
        <taxon>Asparagales</taxon>
        <taxon>Orchidaceae</taxon>
        <taxon>Vanilloideae</taxon>
        <taxon>Vanilleae</taxon>
        <taxon>Vanilla</taxon>
    </lineage>
</organism>
<dbReference type="OrthoDB" id="1939085at2759"/>
<dbReference type="Proteomes" id="UP000639772">
    <property type="component" value="Unassembled WGS sequence"/>
</dbReference>
<gene>
    <name evidence="1" type="ORF">HPP92_015585</name>
</gene>
<reference evidence="1 2" key="1">
    <citation type="journal article" date="2020" name="Nat. Food">
        <title>A phased Vanilla planifolia genome enables genetic improvement of flavour and production.</title>
        <authorList>
            <person name="Hasing T."/>
            <person name="Tang H."/>
            <person name="Brym M."/>
            <person name="Khazi F."/>
            <person name="Huang T."/>
            <person name="Chambers A.H."/>
        </authorList>
    </citation>
    <scope>NUCLEOTIDE SEQUENCE [LARGE SCALE GENOMIC DNA]</scope>
    <source>
        <tissue evidence="1">Leaf</tissue>
    </source>
</reference>
<dbReference type="EMBL" id="JADCNM010000008">
    <property type="protein sequence ID" value="KAG0471039.1"/>
    <property type="molecule type" value="Genomic_DNA"/>
</dbReference>
<name>A0A835UPP2_VANPL</name>
<sequence>MVEEHNLAAHDCFTVGVVDEVLEERVINEAGAYEVPPAGLADVDRPESGGNLVAVEGRRLPRVVVVGSDRPLAAAHGSRTAGRVPALYHTAEHTELTMLRHRWRRRRPDQNGDVLEIFVSPGAARRNFGDGVLAP</sequence>